<dbReference type="Gene3D" id="2.20.25.90">
    <property type="entry name" value="ADC-like domains"/>
    <property type="match status" value="1"/>
</dbReference>
<dbReference type="InterPro" id="IPR006963">
    <property type="entry name" value="Mopterin_OxRdtase_4Fe-4S_dom"/>
</dbReference>
<evidence type="ECO:0000313" key="7">
    <source>
        <dbReference type="Proteomes" id="UP000054804"/>
    </source>
</evidence>
<feature type="domain" description="4Fe-4S Mo/W bis-MGD-type" evidence="5">
    <location>
        <begin position="6"/>
        <end position="63"/>
    </location>
</feature>
<dbReference type="Proteomes" id="UP000054804">
    <property type="component" value="Unassembled WGS sequence"/>
</dbReference>
<dbReference type="STRING" id="1765722.AT728_32255"/>
<evidence type="ECO:0000313" key="6">
    <source>
        <dbReference type="EMBL" id="KUF14527.1"/>
    </source>
</evidence>
<dbReference type="GO" id="GO:0051536">
    <property type="term" value="F:iron-sulfur cluster binding"/>
    <property type="evidence" value="ECO:0007669"/>
    <property type="project" value="UniProtKB-KW"/>
</dbReference>
<keyword evidence="1" id="KW-0479">Metal-binding</keyword>
<protein>
    <recommendedName>
        <fullName evidence="5">4Fe-4S Mo/W bis-MGD-type domain-containing protein</fullName>
    </recommendedName>
</protein>
<evidence type="ECO:0000259" key="5">
    <source>
        <dbReference type="PROSITE" id="PS51669"/>
    </source>
</evidence>
<organism evidence="6 7">
    <name type="scientific">Streptomyces silvensis</name>
    <dbReference type="NCBI Taxonomy" id="1765722"/>
    <lineage>
        <taxon>Bacteria</taxon>
        <taxon>Bacillati</taxon>
        <taxon>Actinomycetota</taxon>
        <taxon>Actinomycetes</taxon>
        <taxon>Kitasatosporales</taxon>
        <taxon>Streptomycetaceae</taxon>
        <taxon>Streptomyces</taxon>
    </lineage>
</organism>
<reference evidence="6 7" key="1">
    <citation type="submission" date="2015-12" db="EMBL/GenBank/DDBJ databases">
        <title>Draft genome sequence of Streptomyces silvensis ATCC 53525, a producer of novel hormone antagonists.</title>
        <authorList>
            <person name="Johnston C.W."/>
            <person name="Li Y."/>
            <person name="Magarvey N.A."/>
        </authorList>
    </citation>
    <scope>NUCLEOTIDE SEQUENCE [LARGE SCALE GENOMIC DNA]</scope>
    <source>
        <strain evidence="6 7">ATCC 53525</strain>
    </source>
</reference>
<dbReference type="GO" id="GO:0016491">
    <property type="term" value="F:oxidoreductase activity"/>
    <property type="evidence" value="ECO:0007669"/>
    <property type="project" value="InterPro"/>
</dbReference>
<keyword evidence="7" id="KW-1185">Reference proteome</keyword>
<keyword evidence="2" id="KW-0408">Iron</keyword>
<keyword evidence="3" id="KW-0411">Iron-sulfur</keyword>
<dbReference type="AlphaFoldDB" id="A0A0W7WVE6"/>
<dbReference type="PROSITE" id="PS51669">
    <property type="entry name" value="4FE4S_MOW_BIS_MGD"/>
    <property type="match status" value="1"/>
</dbReference>
<evidence type="ECO:0000256" key="2">
    <source>
        <dbReference type="ARBA" id="ARBA00023004"/>
    </source>
</evidence>
<evidence type="ECO:0000256" key="4">
    <source>
        <dbReference type="SAM" id="MobiDB-lite"/>
    </source>
</evidence>
<gene>
    <name evidence="6" type="ORF">AT728_32255</name>
</gene>
<feature type="compositionally biased region" description="Basic and acidic residues" evidence="4">
    <location>
        <begin position="36"/>
        <end position="48"/>
    </location>
</feature>
<dbReference type="Pfam" id="PF04879">
    <property type="entry name" value="Molybdop_Fe4S4"/>
    <property type="match status" value="1"/>
</dbReference>
<proteinExistence type="predicted"/>
<evidence type="ECO:0000256" key="1">
    <source>
        <dbReference type="ARBA" id="ARBA00022723"/>
    </source>
</evidence>
<evidence type="ECO:0000256" key="3">
    <source>
        <dbReference type="ARBA" id="ARBA00023014"/>
    </source>
</evidence>
<dbReference type="EMBL" id="LOCL01000059">
    <property type="protein sequence ID" value="KUF14527.1"/>
    <property type="molecule type" value="Genomic_DNA"/>
</dbReference>
<sequence>MSAPPHEVARATGRPYHGVGRNLTPHVQDNGPVEVTSEHDDPVTHGDLRIKGRFGHRYVQNRD</sequence>
<accession>A0A0W7WVE6</accession>
<feature type="region of interest" description="Disordered" evidence="4">
    <location>
        <begin position="1"/>
        <end position="48"/>
    </location>
</feature>
<name>A0A0W7WVE6_9ACTN</name>
<comment type="caution">
    <text evidence="6">The sequence shown here is derived from an EMBL/GenBank/DDBJ whole genome shotgun (WGS) entry which is preliminary data.</text>
</comment>
<dbReference type="GO" id="GO:0046872">
    <property type="term" value="F:metal ion binding"/>
    <property type="evidence" value="ECO:0007669"/>
    <property type="project" value="UniProtKB-KW"/>
</dbReference>